<evidence type="ECO:0008006" key="9">
    <source>
        <dbReference type="Google" id="ProtNLM"/>
    </source>
</evidence>
<protein>
    <recommendedName>
        <fullName evidence="9">LRR receptor-like serine/threonine-protein kinase</fullName>
    </recommendedName>
</protein>
<dbReference type="AlphaFoldDB" id="A0A314ZKD3"/>
<comment type="caution">
    <text evidence="7">The sequence shown here is derived from an EMBL/GenBank/DDBJ whole genome shotgun (WGS) entry which is preliminary data.</text>
</comment>
<dbReference type="InterPro" id="IPR051809">
    <property type="entry name" value="Plant_receptor-like_S/T_kinase"/>
</dbReference>
<organism evidence="7 8">
    <name type="scientific">Prunus yedoensis var. nudiflora</name>
    <dbReference type="NCBI Taxonomy" id="2094558"/>
    <lineage>
        <taxon>Eukaryota</taxon>
        <taxon>Viridiplantae</taxon>
        <taxon>Streptophyta</taxon>
        <taxon>Embryophyta</taxon>
        <taxon>Tracheophyta</taxon>
        <taxon>Spermatophyta</taxon>
        <taxon>Magnoliopsida</taxon>
        <taxon>eudicotyledons</taxon>
        <taxon>Gunneridae</taxon>
        <taxon>Pentapetalae</taxon>
        <taxon>rosids</taxon>
        <taxon>fabids</taxon>
        <taxon>Rosales</taxon>
        <taxon>Rosaceae</taxon>
        <taxon>Amygdaloideae</taxon>
        <taxon>Amygdaleae</taxon>
        <taxon>Prunus</taxon>
    </lineage>
</organism>
<comment type="subcellular location">
    <subcellularLocation>
        <location evidence="1">Membrane</location>
    </subcellularLocation>
</comment>
<dbReference type="STRING" id="2094558.A0A314ZKD3"/>
<dbReference type="Proteomes" id="UP000250321">
    <property type="component" value="Unassembled WGS sequence"/>
</dbReference>
<evidence type="ECO:0000313" key="7">
    <source>
        <dbReference type="EMBL" id="PQQ21852.1"/>
    </source>
</evidence>
<dbReference type="SUPFAM" id="SSF52058">
    <property type="entry name" value="L domain-like"/>
    <property type="match status" value="1"/>
</dbReference>
<evidence type="ECO:0000256" key="2">
    <source>
        <dbReference type="ARBA" id="ARBA00022614"/>
    </source>
</evidence>
<dbReference type="EMBL" id="PJQY01000004">
    <property type="protein sequence ID" value="PQQ21852.1"/>
    <property type="molecule type" value="Genomic_DNA"/>
</dbReference>
<dbReference type="GO" id="GO:0016020">
    <property type="term" value="C:membrane"/>
    <property type="evidence" value="ECO:0007669"/>
    <property type="project" value="UniProtKB-SubCell"/>
</dbReference>
<keyword evidence="3" id="KW-0812">Transmembrane</keyword>
<gene>
    <name evidence="7" type="ORF">Pyn_19890</name>
</gene>
<reference evidence="7 8" key="1">
    <citation type="submission" date="2018-02" db="EMBL/GenBank/DDBJ databases">
        <title>Draft genome of wild Prunus yedoensis var. nudiflora.</title>
        <authorList>
            <person name="Baek S."/>
            <person name="Kim J.-H."/>
            <person name="Choi K."/>
            <person name="Kim G.-B."/>
            <person name="Cho A."/>
            <person name="Jang H."/>
            <person name="Shin C.-H."/>
            <person name="Yu H.-J."/>
            <person name="Mun J.-H."/>
        </authorList>
    </citation>
    <scope>NUCLEOTIDE SEQUENCE [LARGE SCALE GENOMIC DNA]</scope>
    <source>
        <strain evidence="8">cv. Jeju island</strain>
        <tissue evidence="7">Leaf</tissue>
    </source>
</reference>
<accession>A0A314ZKD3</accession>
<keyword evidence="8" id="KW-1185">Reference proteome</keyword>
<dbReference type="PANTHER" id="PTHR27008">
    <property type="entry name" value="OS04G0122200 PROTEIN"/>
    <property type="match status" value="1"/>
</dbReference>
<keyword evidence="6" id="KW-0472">Membrane</keyword>
<dbReference type="PANTHER" id="PTHR27008:SF585">
    <property type="entry name" value="PROTEIN KINASE DOMAIN-CONTAINING PROTEIN"/>
    <property type="match status" value="1"/>
</dbReference>
<keyword evidence="2" id="KW-0433">Leucine-rich repeat</keyword>
<dbReference type="OrthoDB" id="1194139at2759"/>
<evidence type="ECO:0000256" key="6">
    <source>
        <dbReference type="ARBA" id="ARBA00023136"/>
    </source>
</evidence>
<sequence>MQLSFNQLSGSLPANIGFGLPNLQVLYIAEAGLNGVIPYLSNASMLTKTDFGKNSFTGFISSTLCALTNLQELSLAMNNLTLDTSTTEASTLSCLADLTNLKFLQLAYNPLNARLDDSFRNCSTSSLQYIYLHNSSTRGNIPIYIGNISSLVILALGGN</sequence>
<keyword evidence="5" id="KW-1133">Transmembrane helix</keyword>
<proteinExistence type="predicted"/>
<evidence type="ECO:0000256" key="1">
    <source>
        <dbReference type="ARBA" id="ARBA00004370"/>
    </source>
</evidence>
<name>A0A314ZKD3_PRUYE</name>
<dbReference type="Pfam" id="PF00560">
    <property type="entry name" value="LRR_1"/>
    <property type="match status" value="1"/>
</dbReference>
<evidence type="ECO:0000256" key="3">
    <source>
        <dbReference type="ARBA" id="ARBA00022692"/>
    </source>
</evidence>
<evidence type="ECO:0000313" key="8">
    <source>
        <dbReference type="Proteomes" id="UP000250321"/>
    </source>
</evidence>
<keyword evidence="4" id="KW-0677">Repeat</keyword>
<evidence type="ECO:0000256" key="5">
    <source>
        <dbReference type="ARBA" id="ARBA00022989"/>
    </source>
</evidence>
<evidence type="ECO:0000256" key="4">
    <source>
        <dbReference type="ARBA" id="ARBA00022737"/>
    </source>
</evidence>
<dbReference type="InterPro" id="IPR032675">
    <property type="entry name" value="LRR_dom_sf"/>
</dbReference>
<dbReference type="Gene3D" id="3.80.10.10">
    <property type="entry name" value="Ribonuclease Inhibitor"/>
    <property type="match status" value="1"/>
</dbReference>
<dbReference type="InterPro" id="IPR001611">
    <property type="entry name" value="Leu-rich_rpt"/>
</dbReference>